<feature type="domain" description="Lipocalin-like" evidence="1">
    <location>
        <begin position="28"/>
        <end position="119"/>
    </location>
</feature>
<name>A0A2D0AHI3_9FLAO</name>
<organism evidence="2 3">
    <name type="scientific">Flavobacterium columnare</name>
    <dbReference type="NCBI Taxonomy" id="996"/>
    <lineage>
        <taxon>Bacteria</taxon>
        <taxon>Pseudomonadati</taxon>
        <taxon>Bacteroidota</taxon>
        <taxon>Flavobacteriia</taxon>
        <taxon>Flavobacteriales</taxon>
        <taxon>Flavobacteriaceae</taxon>
        <taxon>Flavobacterium</taxon>
    </lineage>
</organism>
<dbReference type="AlphaFoldDB" id="A0A2D0AHI3"/>
<gene>
    <name evidence="2" type="ORF">BWK62_11550</name>
</gene>
<sequence>MKLLYSILLSFLLISCSEKIELKDLDKLNGYWQIAKVEVVEGEDKEYAINENYDYFKIKKHQGFHKKVRWQPTGKFLINDLEEAVKAIQKEGNIYLEFSSNFGKHTDKLIKVTDKEMVLEVENGNKNYYTKVMEDGKAIK</sequence>
<dbReference type="PROSITE" id="PS51257">
    <property type="entry name" value="PROKAR_LIPOPROTEIN"/>
    <property type="match status" value="1"/>
</dbReference>
<dbReference type="EMBL" id="MTCY01000038">
    <property type="protein sequence ID" value="OWP75590.1"/>
    <property type="molecule type" value="Genomic_DNA"/>
</dbReference>
<dbReference type="Pfam" id="PF13648">
    <property type="entry name" value="Lipocalin_4"/>
    <property type="match status" value="1"/>
</dbReference>
<dbReference type="Proteomes" id="UP000198034">
    <property type="component" value="Unassembled WGS sequence"/>
</dbReference>
<evidence type="ECO:0000259" key="1">
    <source>
        <dbReference type="Pfam" id="PF13648"/>
    </source>
</evidence>
<accession>A0A2D0AHI3</accession>
<dbReference type="InterPro" id="IPR024311">
    <property type="entry name" value="Lipocalin-like"/>
</dbReference>
<protein>
    <recommendedName>
        <fullName evidence="1">Lipocalin-like domain-containing protein</fullName>
    </recommendedName>
</protein>
<proteinExistence type="predicted"/>
<evidence type="ECO:0000313" key="2">
    <source>
        <dbReference type="EMBL" id="OWP75590.1"/>
    </source>
</evidence>
<evidence type="ECO:0000313" key="3">
    <source>
        <dbReference type="Proteomes" id="UP000198034"/>
    </source>
</evidence>
<reference evidence="2 3" key="1">
    <citation type="journal article" date="2017" name="Infect. Genet. Evol.">
        <title>Comparative genome analysis of fish pathogen Flavobacterium columnare reveals extensive sequence diversity within the species.</title>
        <authorList>
            <person name="Kayansamruaj P."/>
            <person name="Dong H.T."/>
            <person name="Hirono I."/>
            <person name="Kondo H."/>
            <person name="Senapin S."/>
            <person name="Rodkhum C."/>
        </authorList>
    </citation>
    <scope>NUCLEOTIDE SEQUENCE [LARGE SCALE GENOMIC DNA]</scope>
    <source>
        <strain evidence="2 3">1214</strain>
    </source>
</reference>
<dbReference type="OrthoDB" id="1143855at2"/>
<comment type="caution">
    <text evidence="2">The sequence shown here is derived from an EMBL/GenBank/DDBJ whole genome shotgun (WGS) entry which is preliminary data.</text>
</comment>